<dbReference type="GO" id="GO:0047661">
    <property type="term" value="F:amino-acid racemase activity"/>
    <property type="evidence" value="ECO:0007669"/>
    <property type="project" value="InterPro"/>
</dbReference>
<dbReference type="PANTHER" id="PTHR28047">
    <property type="entry name" value="PROTEIN DCG1"/>
    <property type="match status" value="1"/>
</dbReference>
<comment type="similarity">
    <text evidence="1">Belongs to the HyuE racemase family.</text>
</comment>
<accession>A0A4R2Q056</accession>
<proteinExistence type="inferred from homology"/>
<dbReference type="RefSeq" id="WP_132461770.1">
    <property type="nucleotide sequence ID" value="NZ_SLXP01000004.1"/>
</dbReference>
<dbReference type="Gene3D" id="3.40.50.12500">
    <property type="match status" value="1"/>
</dbReference>
<evidence type="ECO:0000256" key="1">
    <source>
        <dbReference type="ARBA" id="ARBA00038414"/>
    </source>
</evidence>
<protein>
    <submittedName>
        <fullName evidence="2">Allantoin racemase</fullName>
    </submittedName>
</protein>
<evidence type="ECO:0000313" key="2">
    <source>
        <dbReference type="EMBL" id="TCP41840.1"/>
    </source>
</evidence>
<name>A0A4R2Q056_9RHOB</name>
<dbReference type="Pfam" id="PF01177">
    <property type="entry name" value="Asp_Glu_race"/>
    <property type="match status" value="1"/>
</dbReference>
<dbReference type="InterPro" id="IPR052186">
    <property type="entry name" value="Hydantoin_racemase-like"/>
</dbReference>
<dbReference type="InterPro" id="IPR015942">
    <property type="entry name" value="Asp/Glu/hydantoin_racemase"/>
</dbReference>
<dbReference type="Proteomes" id="UP000294835">
    <property type="component" value="Unassembled WGS sequence"/>
</dbReference>
<dbReference type="PANTHER" id="PTHR28047:SF5">
    <property type="entry name" value="PROTEIN DCG1"/>
    <property type="match status" value="1"/>
</dbReference>
<keyword evidence="3" id="KW-1185">Reference proteome</keyword>
<dbReference type="OrthoDB" id="9791723at2"/>
<sequence length="212" mass="21968">MPLVIINPNSTVAMTESILAMARATLPGAEIEGWTSHDGPPAIQGEADGRLATPPLLDLVGRASDVGASGIVIACFDDTGLEGARRRAACPVIGIGQAAFHTAALRGWRFSVVTTLAVSVPVIEANLHAYGLMHMVGRVRASEVPVLALEHDPDAACARIAEEAARAVAEDGVDGIVLGCAGMARITRYLRGHLPVPVIDGVESATRLVSVL</sequence>
<dbReference type="EMBL" id="SLXP01000004">
    <property type="protein sequence ID" value="TCP41840.1"/>
    <property type="molecule type" value="Genomic_DNA"/>
</dbReference>
<gene>
    <name evidence="2" type="ORF">EV662_104184</name>
</gene>
<reference evidence="2 3" key="1">
    <citation type="submission" date="2019-03" db="EMBL/GenBank/DDBJ databases">
        <title>Genomic Encyclopedia of Type Strains, Phase IV (KMG-IV): sequencing the most valuable type-strain genomes for metagenomic binning, comparative biology and taxonomic classification.</title>
        <authorList>
            <person name="Goeker M."/>
        </authorList>
    </citation>
    <scope>NUCLEOTIDE SEQUENCE [LARGE SCALE GENOMIC DNA]</scope>
    <source>
        <strain evidence="2 3">DSM 18063</strain>
    </source>
</reference>
<evidence type="ECO:0000313" key="3">
    <source>
        <dbReference type="Proteomes" id="UP000294835"/>
    </source>
</evidence>
<dbReference type="AlphaFoldDB" id="A0A4R2Q056"/>
<organism evidence="2 3">
    <name type="scientific">Rhodovulum marinum</name>
    <dbReference type="NCBI Taxonomy" id="320662"/>
    <lineage>
        <taxon>Bacteria</taxon>
        <taxon>Pseudomonadati</taxon>
        <taxon>Pseudomonadota</taxon>
        <taxon>Alphaproteobacteria</taxon>
        <taxon>Rhodobacterales</taxon>
        <taxon>Paracoccaceae</taxon>
        <taxon>Rhodovulum</taxon>
    </lineage>
</organism>
<dbReference type="InterPro" id="IPR053714">
    <property type="entry name" value="Iso_Racemase_Enz_sf"/>
</dbReference>
<comment type="caution">
    <text evidence="2">The sequence shown here is derived from an EMBL/GenBank/DDBJ whole genome shotgun (WGS) entry which is preliminary data.</text>
</comment>